<gene>
    <name evidence="2" type="ORF">IC609_07900</name>
</gene>
<sequence>MELVLFEVGKGRFAFSAIGVSKVLDNLPVTPLPYAPADVEGLVNVAGAVYLKVDLASRLGLGDRSADPEGNLLMVTARQDTVVVQVDRVFNKISLEPEAIHMYGDSEALVCGEFILPDGMVLLLNEASLGLQNMEPVGVPEGGGGLVGRLELNGATAAAESLGKDMPTVTVQDGHETYAFHMEDVMEIVEIRELTAMPGAGPEVAGLMQLRGSALLVLSLSHLLKCKDKTAPKFVLVVSAHGSRLGIAVADIVGIEHFDKEALQAISGGDSQLEGYLPGYGSHDSRMTGLVALSGLISVDNMTKFRGYLIQHGIDMAAVTGQEMKTVRRLLSFRLGSERCALPLSLVDRVEEYGSAVNLPQGDDSLAGVVQIKGEVAPVLDMRQMLGVEARDTSAYVVVRIEGAPWALVVDKVDRVIEIAEKDITPVRTSQNDYLTEVGRLDGELVSLLSLEPLSKAA</sequence>
<dbReference type="Proteomes" id="UP000647424">
    <property type="component" value="Unassembled WGS sequence"/>
</dbReference>
<dbReference type="InterPro" id="IPR002545">
    <property type="entry name" value="CheW-lke_dom"/>
</dbReference>
<organism evidence="2 3">
    <name type="scientific">Limnohabitans radicicola</name>
    <dbReference type="NCBI Taxonomy" id="2771427"/>
    <lineage>
        <taxon>Bacteria</taxon>
        <taxon>Pseudomonadati</taxon>
        <taxon>Pseudomonadota</taxon>
        <taxon>Betaproteobacteria</taxon>
        <taxon>Burkholderiales</taxon>
        <taxon>Comamonadaceae</taxon>
        <taxon>Limnohabitans</taxon>
    </lineage>
</organism>
<dbReference type="SUPFAM" id="SSF50341">
    <property type="entry name" value="CheW-like"/>
    <property type="match status" value="3"/>
</dbReference>
<accession>A0A927IJ94</accession>
<evidence type="ECO:0000313" key="2">
    <source>
        <dbReference type="EMBL" id="MBD8050464.1"/>
    </source>
</evidence>
<feature type="domain" description="CheW-like" evidence="1">
    <location>
        <begin position="327"/>
        <end position="458"/>
    </location>
</feature>
<reference evidence="2" key="1">
    <citation type="submission" date="2020-09" db="EMBL/GenBank/DDBJ databases">
        <title>Genome seq and assembly of Limnohabitants sp.</title>
        <authorList>
            <person name="Chhetri G."/>
        </authorList>
    </citation>
    <scope>NUCLEOTIDE SEQUENCE</scope>
    <source>
        <strain evidence="2">JUR4</strain>
    </source>
</reference>
<dbReference type="PROSITE" id="PS50851">
    <property type="entry name" value="CHEW"/>
    <property type="match status" value="3"/>
</dbReference>
<feature type="domain" description="CheW-like" evidence="1">
    <location>
        <begin position="1"/>
        <end position="136"/>
    </location>
</feature>
<keyword evidence="3" id="KW-1185">Reference proteome</keyword>
<proteinExistence type="predicted"/>
<dbReference type="GO" id="GO:0005829">
    <property type="term" value="C:cytosol"/>
    <property type="evidence" value="ECO:0007669"/>
    <property type="project" value="TreeGrafter"/>
</dbReference>
<feature type="domain" description="CheW-like" evidence="1">
    <location>
        <begin position="165"/>
        <end position="302"/>
    </location>
</feature>
<dbReference type="InterPro" id="IPR036061">
    <property type="entry name" value="CheW-like_dom_sf"/>
</dbReference>
<dbReference type="Gene3D" id="2.30.30.40">
    <property type="entry name" value="SH3 Domains"/>
    <property type="match status" value="3"/>
</dbReference>
<protein>
    <submittedName>
        <fullName evidence="2">Chemotaxis protein CheW</fullName>
    </submittedName>
</protein>
<dbReference type="CDD" id="cd00588">
    <property type="entry name" value="CheW_like"/>
    <property type="match status" value="1"/>
</dbReference>
<dbReference type="InterPro" id="IPR039315">
    <property type="entry name" value="CheW"/>
</dbReference>
<dbReference type="Gene3D" id="2.40.50.180">
    <property type="entry name" value="CheA-289, Domain 4"/>
    <property type="match status" value="3"/>
</dbReference>
<dbReference type="EMBL" id="JACYFT010000002">
    <property type="protein sequence ID" value="MBD8050464.1"/>
    <property type="molecule type" value="Genomic_DNA"/>
</dbReference>
<dbReference type="GO" id="GO:0006935">
    <property type="term" value="P:chemotaxis"/>
    <property type="evidence" value="ECO:0007669"/>
    <property type="project" value="InterPro"/>
</dbReference>
<name>A0A927IJ94_9BURK</name>
<evidence type="ECO:0000259" key="1">
    <source>
        <dbReference type="PROSITE" id="PS50851"/>
    </source>
</evidence>
<dbReference type="PANTHER" id="PTHR22617">
    <property type="entry name" value="CHEMOTAXIS SENSOR HISTIDINE KINASE-RELATED"/>
    <property type="match status" value="1"/>
</dbReference>
<dbReference type="PANTHER" id="PTHR22617:SF23">
    <property type="entry name" value="CHEMOTAXIS PROTEIN CHEW"/>
    <property type="match status" value="1"/>
</dbReference>
<dbReference type="Pfam" id="PF01584">
    <property type="entry name" value="CheW"/>
    <property type="match status" value="3"/>
</dbReference>
<evidence type="ECO:0000313" key="3">
    <source>
        <dbReference type="Proteomes" id="UP000647424"/>
    </source>
</evidence>
<dbReference type="AlphaFoldDB" id="A0A927IJ94"/>
<dbReference type="SMART" id="SM00260">
    <property type="entry name" value="CheW"/>
    <property type="match status" value="3"/>
</dbReference>
<comment type="caution">
    <text evidence="2">The sequence shown here is derived from an EMBL/GenBank/DDBJ whole genome shotgun (WGS) entry which is preliminary data.</text>
</comment>
<dbReference type="GO" id="GO:0007165">
    <property type="term" value="P:signal transduction"/>
    <property type="evidence" value="ECO:0007669"/>
    <property type="project" value="InterPro"/>
</dbReference>
<dbReference type="RefSeq" id="WP_191818974.1">
    <property type="nucleotide sequence ID" value="NZ_JACYFT010000002.1"/>
</dbReference>